<dbReference type="InterPro" id="IPR036770">
    <property type="entry name" value="Ankyrin_rpt-contain_sf"/>
</dbReference>
<evidence type="ECO:0000256" key="3">
    <source>
        <dbReference type="ARBA" id="ARBA00022679"/>
    </source>
</evidence>
<evidence type="ECO:0000313" key="7">
    <source>
        <dbReference type="Proteomes" id="UP000626092"/>
    </source>
</evidence>
<accession>A0A834L930</accession>
<keyword evidence="2" id="KW-0489">Methyltransferase</keyword>
<dbReference type="EMBL" id="WJXA01000012">
    <property type="protein sequence ID" value="KAF7124250.1"/>
    <property type="molecule type" value="Genomic_DNA"/>
</dbReference>
<keyword evidence="4" id="KW-0040">ANK repeat</keyword>
<keyword evidence="7" id="KW-1185">Reference proteome</keyword>
<dbReference type="PROSITE" id="PS50297">
    <property type="entry name" value="ANK_REP_REGION"/>
    <property type="match status" value="2"/>
</dbReference>
<evidence type="ECO:0000259" key="5">
    <source>
        <dbReference type="Pfam" id="PF08242"/>
    </source>
</evidence>
<dbReference type="Gene3D" id="3.40.50.150">
    <property type="entry name" value="Vaccinia Virus protein VP39"/>
    <property type="match status" value="1"/>
</dbReference>
<feature type="repeat" description="ANK" evidence="4">
    <location>
        <begin position="81"/>
        <end position="110"/>
    </location>
</feature>
<keyword evidence="3" id="KW-0808">Transferase</keyword>
<comment type="caution">
    <text evidence="6">The sequence shown here is derived from an EMBL/GenBank/DDBJ whole genome shotgun (WGS) entry which is preliminary data.</text>
</comment>
<dbReference type="InterPro" id="IPR002110">
    <property type="entry name" value="Ankyrin_rpt"/>
</dbReference>
<proteinExistence type="inferred from homology"/>
<dbReference type="GO" id="GO:0008757">
    <property type="term" value="F:S-adenosylmethionine-dependent methyltransferase activity"/>
    <property type="evidence" value="ECO:0007669"/>
    <property type="project" value="UniProtKB-ARBA"/>
</dbReference>
<feature type="repeat" description="ANK" evidence="4">
    <location>
        <begin position="120"/>
        <end position="142"/>
    </location>
</feature>
<name>A0A834L930_RHOSS</name>
<evidence type="ECO:0000313" key="6">
    <source>
        <dbReference type="EMBL" id="KAF7124250.1"/>
    </source>
</evidence>
<sequence>MNERDDLGRRLHEACWSGSVPALVALLEKDPLILDRVSSLTCFSNDTPLHVAASRGHLDFTKALLARKPKLATELDSLRCSPLHLASSEGYVEIVQELLRVNKDLCFARDQDGSDKTYLTDRIPLHLAAMKGRVETIKFLLELKSVKDEANVKNHNGSTALDVVEDCPNRDEKTMDIRNFLAQAGVCRSNPPSKLHSLHLFWNKYFLVGSDWLREKRDARTPFCHHFSLTVTVRRLLHRRTPATLLSTAGRARTSRFFKDRHYLDKDWGKYFSDDSSAASPNGKVILEVGCGAGNTVFPLVAKYPKLFVHACDFSPHAISHVDFNEDQVNAFLCDVVTDDLGDTMMPSSIDVVTLIFMLSAVCPKKMHLILQNVKKVLKPDGHILLRDYAIGDYAQVELDKRNQMISENFYIRGDGTSAFYFSEEFLSTLFGGAGFTIVDMDIYGRQIQNRSQNITMSRMDAKEHSDPETLQRSLI</sequence>
<dbReference type="InterPro" id="IPR026113">
    <property type="entry name" value="METTL2/6/8-like"/>
</dbReference>
<dbReference type="OrthoDB" id="417697at2759"/>
<dbReference type="GO" id="GO:0008173">
    <property type="term" value="F:RNA methyltransferase activity"/>
    <property type="evidence" value="ECO:0007669"/>
    <property type="project" value="UniProtKB-ARBA"/>
</dbReference>
<dbReference type="CDD" id="cd02440">
    <property type="entry name" value="AdoMet_MTases"/>
    <property type="match status" value="1"/>
</dbReference>
<dbReference type="Pfam" id="PF12796">
    <property type="entry name" value="Ank_2"/>
    <property type="match status" value="1"/>
</dbReference>
<comment type="similarity">
    <text evidence="1">Belongs to the methyltransferase superfamily. METL family.</text>
</comment>
<reference evidence="6" key="1">
    <citation type="submission" date="2019-11" db="EMBL/GenBank/DDBJ databases">
        <authorList>
            <person name="Liu Y."/>
            <person name="Hou J."/>
            <person name="Li T.-Q."/>
            <person name="Guan C.-H."/>
            <person name="Wu X."/>
            <person name="Wu H.-Z."/>
            <person name="Ling F."/>
            <person name="Zhang R."/>
            <person name="Shi X.-G."/>
            <person name="Ren J.-P."/>
            <person name="Chen E.-F."/>
            <person name="Sun J.-M."/>
        </authorList>
    </citation>
    <scope>NUCLEOTIDE SEQUENCE</scope>
    <source>
        <strain evidence="6">Adult_tree_wgs_1</strain>
        <tissue evidence="6">Leaves</tissue>
    </source>
</reference>
<dbReference type="Proteomes" id="UP000626092">
    <property type="component" value="Unassembled WGS sequence"/>
</dbReference>
<gene>
    <name evidence="6" type="ORF">RHSIM_Rhsim12G0208300</name>
</gene>
<protein>
    <recommendedName>
        <fullName evidence="5">Methyltransferase type 12 domain-containing protein</fullName>
    </recommendedName>
</protein>
<dbReference type="SUPFAM" id="SSF53335">
    <property type="entry name" value="S-adenosyl-L-methionine-dependent methyltransferases"/>
    <property type="match status" value="1"/>
</dbReference>
<feature type="domain" description="Methyltransferase type 12" evidence="5">
    <location>
        <begin position="287"/>
        <end position="384"/>
    </location>
</feature>
<evidence type="ECO:0000256" key="2">
    <source>
        <dbReference type="ARBA" id="ARBA00022603"/>
    </source>
</evidence>
<dbReference type="InterPro" id="IPR029063">
    <property type="entry name" value="SAM-dependent_MTases_sf"/>
</dbReference>
<dbReference type="Pfam" id="PF08242">
    <property type="entry name" value="Methyltransf_12"/>
    <property type="match status" value="1"/>
</dbReference>
<evidence type="ECO:0000256" key="1">
    <source>
        <dbReference type="ARBA" id="ARBA00009725"/>
    </source>
</evidence>
<dbReference type="AlphaFoldDB" id="A0A834L930"/>
<dbReference type="SMART" id="SM00248">
    <property type="entry name" value="ANK"/>
    <property type="match status" value="4"/>
</dbReference>
<dbReference type="SUPFAM" id="SSF48403">
    <property type="entry name" value="Ankyrin repeat"/>
    <property type="match status" value="1"/>
</dbReference>
<dbReference type="PANTHER" id="PTHR22809">
    <property type="entry name" value="METHYLTRANSFERASE-RELATED"/>
    <property type="match status" value="1"/>
</dbReference>
<evidence type="ECO:0000256" key="4">
    <source>
        <dbReference type="PROSITE-ProRule" id="PRU00023"/>
    </source>
</evidence>
<dbReference type="PROSITE" id="PS50088">
    <property type="entry name" value="ANK_REPEAT"/>
    <property type="match status" value="3"/>
</dbReference>
<dbReference type="GO" id="GO:0032259">
    <property type="term" value="P:methylation"/>
    <property type="evidence" value="ECO:0007669"/>
    <property type="project" value="UniProtKB-KW"/>
</dbReference>
<dbReference type="Gene3D" id="1.25.40.20">
    <property type="entry name" value="Ankyrin repeat-containing domain"/>
    <property type="match status" value="1"/>
</dbReference>
<dbReference type="InterPro" id="IPR013217">
    <property type="entry name" value="Methyltransf_12"/>
</dbReference>
<organism evidence="6 7">
    <name type="scientific">Rhododendron simsii</name>
    <name type="common">Sims's rhododendron</name>
    <dbReference type="NCBI Taxonomy" id="118357"/>
    <lineage>
        <taxon>Eukaryota</taxon>
        <taxon>Viridiplantae</taxon>
        <taxon>Streptophyta</taxon>
        <taxon>Embryophyta</taxon>
        <taxon>Tracheophyta</taxon>
        <taxon>Spermatophyta</taxon>
        <taxon>Magnoliopsida</taxon>
        <taxon>eudicotyledons</taxon>
        <taxon>Gunneridae</taxon>
        <taxon>Pentapetalae</taxon>
        <taxon>asterids</taxon>
        <taxon>Ericales</taxon>
        <taxon>Ericaceae</taxon>
        <taxon>Ericoideae</taxon>
        <taxon>Rhodoreae</taxon>
        <taxon>Rhododendron</taxon>
    </lineage>
</organism>
<feature type="repeat" description="ANK" evidence="4">
    <location>
        <begin position="44"/>
        <end position="65"/>
    </location>
</feature>
<dbReference type="PANTHER" id="PTHR22809:SF8">
    <property type="entry name" value="TRNA N(3)-METHYLCYTIDINE METHYLTRANSFERASE"/>
    <property type="match status" value="1"/>
</dbReference>
<dbReference type="Pfam" id="PF00023">
    <property type="entry name" value="Ank"/>
    <property type="match status" value="1"/>
</dbReference>